<dbReference type="AlphaFoldDB" id="A0A2A2WP54"/>
<keyword evidence="6" id="KW-1185">Reference proteome</keyword>
<evidence type="ECO:0000259" key="4">
    <source>
        <dbReference type="PROSITE" id="PS50956"/>
    </source>
</evidence>
<dbReference type="GO" id="GO:0043200">
    <property type="term" value="P:response to amino acid"/>
    <property type="evidence" value="ECO:0007669"/>
    <property type="project" value="TreeGrafter"/>
</dbReference>
<dbReference type="Proteomes" id="UP000218810">
    <property type="component" value="Unassembled WGS sequence"/>
</dbReference>
<dbReference type="SUPFAM" id="SSF46785">
    <property type="entry name" value="Winged helix' DNA-binding domain"/>
    <property type="match status" value="1"/>
</dbReference>
<dbReference type="GO" id="GO:0043565">
    <property type="term" value="F:sequence-specific DNA binding"/>
    <property type="evidence" value="ECO:0007669"/>
    <property type="project" value="InterPro"/>
</dbReference>
<dbReference type="PANTHER" id="PTHR30154:SF34">
    <property type="entry name" value="TRANSCRIPTIONAL REGULATOR AZLB"/>
    <property type="match status" value="1"/>
</dbReference>
<dbReference type="InterPro" id="IPR019888">
    <property type="entry name" value="Tscrpt_reg_AsnC-like"/>
</dbReference>
<dbReference type="PROSITE" id="PS50956">
    <property type="entry name" value="HTH_ASNC_2"/>
    <property type="match status" value="1"/>
</dbReference>
<name>A0A2A2WP54_9ACTN</name>
<dbReference type="InterPro" id="IPR036388">
    <property type="entry name" value="WH-like_DNA-bd_sf"/>
</dbReference>
<dbReference type="EMBL" id="NTGA01000020">
    <property type="protein sequence ID" value="PAY22734.1"/>
    <property type="molecule type" value="Genomic_DNA"/>
</dbReference>
<dbReference type="Gene3D" id="1.10.10.10">
    <property type="entry name" value="Winged helix-like DNA-binding domain superfamily/Winged helix DNA-binding domain"/>
    <property type="match status" value="1"/>
</dbReference>
<dbReference type="Pfam" id="PF01037">
    <property type="entry name" value="AsnC_trans_reg"/>
    <property type="match status" value="1"/>
</dbReference>
<dbReference type="PANTHER" id="PTHR30154">
    <property type="entry name" value="LEUCINE-RESPONSIVE REGULATORY PROTEIN"/>
    <property type="match status" value="1"/>
</dbReference>
<dbReference type="Pfam" id="PF13412">
    <property type="entry name" value="HTH_24"/>
    <property type="match status" value="1"/>
</dbReference>
<reference evidence="6" key="1">
    <citation type="submission" date="2017-09" db="EMBL/GenBank/DDBJ databases">
        <authorList>
            <person name="Zhang Y."/>
            <person name="Huang X."/>
            <person name="Liu J."/>
            <person name="Lu L."/>
            <person name="Peng K."/>
        </authorList>
    </citation>
    <scope>NUCLEOTIDE SEQUENCE [LARGE SCALE GENOMIC DNA]</scope>
    <source>
        <strain evidence="6">S-XJ-1</strain>
    </source>
</reference>
<dbReference type="InterPro" id="IPR000485">
    <property type="entry name" value="AsnC-type_HTH_dom"/>
</dbReference>
<dbReference type="RefSeq" id="WP_095718587.1">
    <property type="nucleotide sequence ID" value="NZ_NTGA01000020.1"/>
</dbReference>
<sequence>MESAPHASSALDRTDRRLLKVVLADPRVGVREFSRRLGVARGTAQARLDKLEARGVIASWAPTLDSAALGYPLSALVHIQMAQAELEATCSGLAEVREVLEVMSVAGEFDVVCRVVARDHAHLEEVFSAIISTPGVLRTRTEVVLRRRVGPRVAQLLD</sequence>
<keyword evidence="3" id="KW-0804">Transcription</keyword>
<evidence type="ECO:0000256" key="1">
    <source>
        <dbReference type="ARBA" id="ARBA00023015"/>
    </source>
</evidence>
<protein>
    <submittedName>
        <fullName evidence="5">AsnC family transcriptional regulator</fullName>
    </submittedName>
</protein>
<keyword evidence="2" id="KW-0238">DNA-binding</keyword>
<evidence type="ECO:0000256" key="3">
    <source>
        <dbReference type="ARBA" id="ARBA00023163"/>
    </source>
</evidence>
<dbReference type="PRINTS" id="PR00033">
    <property type="entry name" value="HTHASNC"/>
</dbReference>
<dbReference type="InterPro" id="IPR036390">
    <property type="entry name" value="WH_DNA-bd_sf"/>
</dbReference>
<feature type="domain" description="HTH asnC-type" evidence="4">
    <location>
        <begin position="11"/>
        <end position="72"/>
    </location>
</feature>
<comment type="caution">
    <text evidence="5">The sequence shown here is derived from an EMBL/GenBank/DDBJ whole genome shotgun (WGS) entry which is preliminary data.</text>
</comment>
<dbReference type="Gene3D" id="3.30.70.920">
    <property type="match status" value="1"/>
</dbReference>
<gene>
    <name evidence="5" type="ORF">CEY15_11600</name>
</gene>
<dbReference type="OrthoDB" id="9809462at2"/>
<evidence type="ECO:0000313" key="6">
    <source>
        <dbReference type="Proteomes" id="UP000218810"/>
    </source>
</evidence>
<dbReference type="GO" id="GO:0005829">
    <property type="term" value="C:cytosol"/>
    <property type="evidence" value="ECO:0007669"/>
    <property type="project" value="TreeGrafter"/>
</dbReference>
<keyword evidence="1" id="KW-0805">Transcription regulation</keyword>
<dbReference type="InterPro" id="IPR011008">
    <property type="entry name" value="Dimeric_a/b-barrel"/>
</dbReference>
<dbReference type="InterPro" id="IPR019887">
    <property type="entry name" value="Tscrpt_reg_AsnC/Lrp_C"/>
</dbReference>
<dbReference type="SUPFAM" id="SSF54909">
    <property type="entry name" value="Dimeric alpha+beta barrel"/>
    <property type="match status" value="1"/>
</dbReference>
<organism evidence="5 6">
    <name type="scientific">Dietzia natronolimnaea</name>
    <dbReference type="NCBI Taxonomy" id="161920"/>
    <lineage>
        <taxon>Bacteria</taxon>
        <taxon>Bacillati</taxon>
        <taxon>Actinomycetota</taxon>
        <taxon>Actinomycetes</taxon>
        <taxon>Mycobacteriales</taxon>
        <taxon>Dietziaceae</taxon>
        <taxon>Dietzia</taxon>
    </lineage>
</organism>
<dbReference type="SMART" id="SM00344">
    <property type="entry name" value="HTH_ASNC"/>
    <property type="match status" value="1"/>
</dbReference>
<evidence type="ECO:0000313" key="5">
    <source>
        <dbReference type="EMBL" id="PAY22734.1"/>
    </source>
</evidence>
<evidence type="ECO:0000256" key="2">
    <source>
        <dbReference type="ARBA" id="ARBA00023125"/>
    </source>
</evidence>
<proteinExistence type="predicted"/>
<accession>A0A2A2WP54</accession>